<dbReference type="PANTHER" id="PTHR10963:SF55">
    <property type="entry name" value="GLYCOSIDE HYDROLASE FAMILY 16 PROTEIN"/>
    <property type="match status" value="1"/>
</dbReference>
<sequence length="289" mass="33182">MLNGKILLVRRSRRNQSHPLIVVTLTNLLIIFSANTSATNESVKPVDSTKWFHQTILPNGKSWFNGELQHYTDQITNSFVSNGTLKIKAIKESTKQRGVTKEFSSARLNSKFAFTYGKVEVRAKMPKSYGGAWPAIWMLSKDINERGAYFQQLGFGKSNWPDCGEIDILEFWGRIPEVAQSAVHTRSSHGNTINLGSQRIPSISSKFHVYHLDWNKDFLSFGVDNVEHYKYNPKVKNQMTWPFDSDQYLLLNFAIERNIEPSFENGILEIDYVRIYDDSGVLIWSDEFN</sequence>
<organism evidence="3 4">
    <name type="scientific">SAR92 clade bacterium</name>
    <dbReference type="NCBI Taxonomy" id="2315479"/>
    <lineage>
        <taxon>Bacteria</taxon>
        <taxon>Pseudomonadati</taxon>
        <taxon>Pseudomonadota</taxon>
        <taxon>Gammaproteobacteria</taxon>
        <taxon>Cellvibrionales</taxon>
        <taxon>Porticoccaceae</taxon>
        <taxon>SAR92 clade</taxon>
    </lineage>
</organism>
<dbReference type="CDD" id="cd08023">
    <property type="entry name" value="GH16_laminarinase_like"/>
    <property type="match status" value="1"/>
</dbReference>
<dbReference type="Pfam" id="PF00722">
    <property type="entry name" value="Glyco_hydro_16"/>
    <property type="match status" value="1"/>
</dbReference>
<dbReference type="InterPro" id="IPR050546">
    <property type="entry name" value="Glycosyl_Hydrlase_16"/>
</dbReference>
<dbReference type="Proteomes" id="UP000318148">
    <property type="component" value="Unassembled WGS sequence"/>
</dbReference>
<feature type="domain" description="GH16" evidence="2">
    <location>
        <begin position="49"/>
        <end position="281"/>
    </location>
</feature>
<keyword evidence="3" id="KW-0378">Hydrolase</keyword>
<dbReference type="GO" id="GO:0004553">
    <property type="term" value="F:hydrolase activity, hydrolyzing O-glycosyl compounds"/>
    <property type="evidence" value="ECO:0007669"/>
    <property type="project" value="InterPro"/>
</dbReference>
<proteinExistence type="inferred from homology"/>
<dbReference type="SUPFAM" id="SSF49899">
    <property type="entry name" value="Concanavalin A-like lectins/glucanases"/>
    <property type="match status" value="1"/>
</dbReference>
<dbReference type="AlphaFoldDB" id="A0A520LLR8"/>
<comment type="caution">
    <text evidence="3">The sequence shown here is derived from an EMBL/GenBank/DDBJ whole genome shotgun (WGS) entry which is preliminary data.</text>
</comment>
<dbReference type="PANTHER" id="PTHR10963">
    <property type="entry name" value="GLYCOSYL HYDROLASE-RELATED"/>
    <property type="match status" value="1"/>
</dbReference>
<protein>
    <submittedName>
        <fullName evidence="3">Glycoside hydrolase family 16 protein</fullName>
    </submittedName>
</protein>
<evidence type="ECO:0000313" key="4">
    <source>
        <dbReference type="Proteomes" id="UP000318148"/>
    </source>
</evidence>
<name>A0A520LLR8_9GAMM</name>
<evidence type="ECO:0000313" key="3">
    <source>
        <dbReference type="EMBL" id="RZO06560.1"/>
    </source>
</evidence>
<accession>A0A520LLR8</accession>
<reference evidence="3 4" key="1">
    <citation type="submission" date="2019-02" db="EMBL/GenBank/DDBJ databases">
        <title>Prokaryotic population dynamics and viral predation in marine succession experiment using metagenomics: the confinement effect.</title>
        <authorList>
            <person name="Haro-Moreno J.M."/>
            <person name="Rodriguez-Valera F."/>
            <person name="Lopez-Perez M."/>
        </authorList>
    </citation>
    <scope>NUCLEOTIDE SEQUENCE [LARGE SCALE GENOMIC DNA]</scope>
    <source>
        <strain evidence="3">MED-G169</strain>
    </source>
</reference>
<dbReference type="InterPro" id="IPR000757">
    <property type="entry name" value="Beta-glucanase-like"/>
</dbReference>
<dbReference type="GO" id="GO:0005975">
    <property type="term" value="P:carbohydrate metabolic process"/>
    <property type="evidence" value="ECO:0007669"/>
    <property type="project" value="InterPro"/>
</dbReference>
<evidence type="ECO:0000259" key="2">
    <source>
        <dbReference type="PROSITE" id="PS51762"/>
    </source>
</evidence>
<comment type="similarity">
    <text evidence="1">Belongs to the glycosyl hydrolase 16 family.</text>
</comment>
<dbReference type="PROSITE" id="PS51762">
    <property type="entry name" value="GH16_2"/>
    <property type="match status" value="1"/>
</dbReference>
<dbReference type="Gene3D" id="2.60.120.200">
    <property type="match status" value="1"/>
</dbReference>
<gene>
    <name evidence="3" type="ORF">EVB02_02470</name>
</gene>
<evidence type="ECO:0000256" key="1">
    <source>
        <dbReference type="ARBA" id="ARBA00006865"/>
    </source>
</evidence>
<dbReference type="EMBL" id="SHBO01000024">
    <property type="protein sequence ID" value="RZO06560.1"/>
    <property type="molecule type" value="Genomic_DNA"/>
</dbReference>
<dbReference type="InterPro" id="IPR013320">
    <property type="entry name" value="ConA-like_dom_sf"/>
</dbReference>